<dbReference type="GO" id="GO:0047661">
    <property type="term" value="F:amino-acid racemase activity"/>
    <property type="evidence" value="ECO:0007669"/>
    <property type="project" value="InterPro"/>
</dbReference>
<gene>
    <name evidence="2" type="ORF">HMPREF0322_01402</name>
</gene>
<dbReference type="InterPro" id="IPR015942">
    <property type="entry name" value="Asp/Glu/hydantoin_racemase"/>
</dbReference>
<dbReference type="AlphaFoldDB" id="G9XKB9"/>
<dbReference type="PIRSF" id="PIRSF015736">
    <property type="entry name" value="MI"/>
    <property type="match status" value="1"/>
</dbReference>
<dbReference type="Proteomes" id="UP000004416">
    <property type="component" value="Unassembled WGS sequence"/>
</dbReference>
<dbReference type="EMBL" id="AFZX01000032">
    <property type="protein sequence ID" value="EHL08005.1"/>
    <property type="molecule type" value="Genomic_DNA"/>
</dbReference>
<dbReference type="PATRIC" id="fig|537010.4.peg.1297"/>
<dbReference type="InterPro" id="IPR053714">
    <property type="entry name" value="Iso_Racemase_Enz_sf"/>
</dbReference>
<dbReference type="PANTHER" id="PTHR40267:SF1">
    <property type="entry name" value="BLR3294 PROTEIN"/>
    <property type="match status" value="1"/>
</dbReference>
<name>G9XKB9_DESHA</name>
<evidence type="ECO:0000256" key="1">
    <source>
        <dbReference type="ARBA" id="ARBA00038414"/>
    </source>
</evidence>
<comment type="similarity">
    <text evidence="1">Belongs to the HyuE racemase family.</text>
</comment>
<dbReference type="InterPro" id="IPR026286">
    <property type="entry name" value="MaiA/AMDase"/>
</dbReference>
<dbReference type="PANTHER" id="PTHR40267">
    <property type="entry name" value="BLR3294 PROTEIN"/>
    <property type="match status" value="1"/>
</dbReference>
<sequence>MSALQPASYKWRDTHMQKTMFDPAEQKKIGMLTPSSNTALEPVCSRMVSGLENLVAMHYSRLEVTKISLEKDALSQFDLDPFLRASEFLAHADVDAIAWNGTSGGWTGFDFDRMVCEKITEATGIPATTSMLAMLEAFEENKVKTLHMVTPYIPAIDELIAKQFEEKCGYQVINSRGLNQTVNRSFSLVTPEQIDGMCKEVSVDPADGISIICTNLRSTWQIEQLERDYGITVYDSTAVTVWKTLKMVGVDPGVVKGWGRLFTGK</sequence>
<dbReference type="HOGENOM" id="CLU_068086_1_0_9"/>
<protein>
    <submittedName>
        <fullName evidence="2">Asp/Glu/Hydantoin racemase</fullName>
    </submittedName>
</protein>
<dbReference type="Gene3D" id="3.40.50.12500">
    <property type="match status" value="1"/>
</dbReference>
<dbReference type="Pfam" id="PF01177">
    <property type="entry name" value="Asp_Glu_race"/>
    <property type="match status" value="1"/>
</dbReference>
<comment type="caution">
    <text evidence="2">The sequence shown here is derived from an EMBL/GenBank/DDBJ whole genome shotgun (WGS) entry which is preliminary data.</text>
</comment>
<accession>G9XKB9</accession>
<proteinExistence type="inferred from homology"/>
<evidence type="ECO:0000313" key="2">
    <source>
        <dbReference type="EMBL" id="EHL08005.1"/>
    </source>
</evidence>
<evidence type="ECO:0000313" key="3">
    <source>
        <dbReference type="Proteomes" id="UP000004416"/>
    </source>
</evidence>
<organism evidence="2 3">
    <name type="scientific">Desulfitobacterium hafniense DP7</name>
    <dbReference type="NCBI Taxonomy" id="537010"/>
    <lineage>
        <taxon>Bacteria</taxon>
        <taxon>Bacillati</taxon>
        <taxon>Bacillota</taxon>
        <taxon>Clostridia</taxon>
        <taxon>Eubacteriales</taxon>
        <taxon>Desulfitobacteriaceae</taxon>
        <taxon>Desulfitobacterium</taxon>
    </lineage>
</organism>
<reference evidence="2 3" key="1">
    <citation type="submission" date="2011-08" db="EMBL/GenBank/DDBJ databases">
        <authorList>
            <person name="Weinstock G."/>
            <person name="Sodergren E."/>
            <person name="Clifton S."/>
            <person name="Fulton L."/>
            <person name="Fulton B."/>
            <person name="Courtney L."/>
            <person name="Fronick C."/>
            <person name="Harrison M."/>
            <person name="Strong C."/>
            <person name="Farmer C."/>
            <person name="Delahaunty K."/>
            <person name="Markovic C."/>
            <person name="Hall O."/>
            <person name="Minx P."/>
            <person name="Tomlinson C."/>
            <person name="Mitreva M."/>
            <person name="Hou S."/>
            <person name="Chen J."/>
            <person name="Wollam A."/>
            <person name="Pepin K.H."/>
            <person name="Johnson M."/>
            <person name="Bhonagiri V."/>
            <person name="Zhang X."/>
            <person name="Suruliraj S."/>
            <person name="Warren W."/>
            <person name="Chinwalla A."/>
            <person name="Mardis E.R."/>
            <person name="Wilson R.K."/>
        </authorList>
    </citation>
    <scope>NUCLEOTIDE SEQUENCE [LARGE SCALE GENOMIC DNA]</scope>
    <source>
        <strain evidence="2 3">DP7</strain>
    </source>
</reference>